<dbReference type="InterPro" id="IPR013783">
    <property type="entry name" value="Ig-like_fold"/>
</dbReference>
<keyword evidence="4" id="KW-0472">Membrane</keyword>
<dbReference type="InParanoid" id="F6W230"/>
<dbReference type="Ensembl" id="ENSECAT00000017198.4">
    <property type="protein sequence ID" value="ENSECAP00000013947.4"/>
    <property type="gene ID" value="ENSECAG00000042774.2"/>
</dbReference>
<dbReference type="InterPro" id="IPR036179">
    <property type="entry name" value="Ig-like_dom_sf"/>
</dbReference>
<dbReference type="Proteomes" id="UP000002281">
    <property type="component" value="Chromosome 4"/>
</dbReference>
<name>F6W230_HORSE</name>
<keyword evidence="5" id="KW-0675">Receptor</keyword>
<keyword evidence="10" id="KW-1185">Reference proteome</keyword>
<dbReference type="InterPro" id="IPR013106">
    <property type="entry name" value="Ig_V-set"/>
</dbReference>
<dbReference type="SUPFAM" id="SSF48726">
    <property type="entry name" value="Immunoglobulin"/>
    <property type="match status" value="1"/>
</dbReference>
<dbReference type="InterPro" id="IPR051117">
    <property type="entry name" value="TRG_var/const_region"/>
</dbReference>
<comment type="subcellular location">
    <subcellularLocation>
        <location evidence="1">Membrane</location>
    </subcellularLocation>
</comment>
<proteinExistence type="predicted"/>
<evidence type="ECO:0000256" key="7">
    <source>
        <dbReference type="SAM" id="SignalP"/>
    </source>
</evidence>
<dbReference type="PANTHER" id="PTHR19256:SF65">
    <property type="entry name" value="T CELL RECEPTOR GAMMA CONSTANT 1-RELATED"/>
    <property type="match status" value="1"/>
</dbReference>
<evidence type="ECO:0000313" key="9">
    <source>
        <dbReference type="Ensembl" id="ENSECAP00000013947.4"/>
    </source>
</evidence>
<feature type="domain" description="Ig-like" evidence="8">
    <location>
        <begin position="14"/>
        <end position="114"/>
    </location>
</feature>
<keyword evidence="6" id="KW-0393">Immunoglobulin domain</keyword>
<sequence length="186" mass="20603">MLRALSLLLAFLAPATQVSSNMEGTQMLVTKQAGSSVVITCDITQNSDYVHWYRYQEGMAPRRLLYYHFSSSKVVVESGISSQKYHAYGGTGRRCKLLIRILEGSDSGVYYCAVWERHSDSDLPYPALIVLLVAAKSCLDTQGRPAPTSLPTLTSLCSEQRESRNSMPKLTLIFHWPPPPLAIACS</sequence>
<evidence type="ECO:0000256" key="1">
    <source>
        <dbReference type="ARBA" id="ARBA00004370"/>
    </source>
</evidence>
<dbReference type="AlphaFoldDB" id="F6W230"/>
<dbReference type="PaxDb" id="9796-ENSECAP00000013947"/>
<dbReference type="InterPro" id="IPR007110">
    <property type="entry name" value="Ig-like_dom"/>
</dbReference>
<reference evidence="9" key="3">
    <citation type="submission" date="2025-09" db="UniProtKB">
        <authorList>
            <consortium name="Ensembl"/>
        </authorList>
    </citation>
    <scope>IDENTIFICATION</scope>
    <source>
        <strain evidence="9">Thoroughbred</strain>
    </source>
</reference>
<keyword evidence="7" id="KW-0732">Signal</keyword>
<dbReference type="InterPro" id="IPR003599">
    <property type="entry name" value="Ig_sub"/>
</dbReference>
<reference evidence="9 10" key="1">
    <citation type="journal article" date="2009" name="Science">
        <title>Genome sequence, comparative analysis, and population genetics of the domestic horse.</title>
        <authorList>
            <consortium name="Broad Institute Genome Sequencing Platform"/>
            <consortium name="Broad Institute Whole Genome Assembly Team"/>
            <person name="Wade C.M."/>
            <person name="Giulotto E."/>
            <person name="Sigurdsson S."/>
            <person name="Zoli M."/>
            <person name="Gnerre S."/>
            <person name="Imsland F."/>
            <person name="Lear T.L."/>
            <person name="Adelson D.L."/>
            <person name="Bailey E."/>
            <person name="Bellone R.R."/>
            <person name="Bloecker H."/>
            <person name="Distl O."/>
            <person name="Edgar R.C."/>
            <person name="Garber M."/>
            <person name="Leeb T."/>
            <person name="Mauceli E."/>
            <person name="MacLeod J.N."/>
            <person name="Penedo M.C.T."/>
            <person name="Raison J.M."/>
            <person name="Sharpe T."/>
            <person name="Vogel J."/>
            <person name="Andersson L."/>
            <person name="Antczak D.F."/>
            <person name="Biagi T."/>
            <person name="Binns M.M."/>
            <person name="Chowdhary B.P."/>
            <person name="Coleman S.J."/>
            <person name="Della Valle G."/>
            <person name="Fryc S."/>
            <person name="Guerin G."/>
            <person name="Hasegawa T."/>
            <person name="Hill E.W."/>
            <person name="Jurka J."/>
            <person name="Kiialainen A."/>
            <person name="Lindgren G."/>
            <person name="Liu J."/>
            <person name="Magnani E."/>
            <person name="Mickelson J.R."/>
            <person name="Murray J."/>
            <person name="Nergadze S.G."/>
            <person name="Onofrio R."/>
            <person name="Pedroni S."/>
            <person name="Piras M.F."/>
            <person name="Raudsepp T."/>
            <person name="Rocchi M."/>
            <person name="Roeed K.H."/>
            <person name="Ryder O.A."/>
            <person name="Searle S."/>
            <person name="Skow L."/>
            <person name="Swinburne J.E."/>
            <person name="Syvaenen A.C."/>
            <person name="Tozaki T."/>
            <person name="Valberg S.J."/>
            <person name="Vaudin M."/>
            <person name="White J.R."/>
            <person name="Zody M.C."/>
            <person name="Lander E.S."/>
            <person name="Lindblad-Toh K."/>
        </authorList>
    </citation>
    <scope>NUCLEOTIDE SEQUENCE [LARGE SCALE GENOMIC DNA]</scope>
    <source>
        <strain evidence="9 10">Thoroughbred</strain>
    </source>
</reference>
<keyword evidence="2" id="KW-0812">Transmembrane</keyword>
<protein>
    <recommendedName>
        <fullName evidence="8">Ig-like domain-containing protein</fullName>
    </recommendedName>
</protein>
<evidence type="ECO:0000256" key="3">
    <source>
        <dbReference type="ARBA" id="ARBA00022989"/>
    </source>
</evidence>
<evidence type="ECO:0000313" key="10">
    <source>
        <dbReference type="Proteomes" id="UP000002281"/>
    </source>
</evidence>
<accession>F6W230</accession>
<dbReference type="Gene3D" id="2.60.40.10">
    <property type="entry name" value="Immunoglobulins"/>
    <property type="match status" value="1"/>
</dbReference>
<reference evidence="9" key="2">
    <citation type="submission" date="2025-08" db="UniProtKB">
        <authorList>
            <consortium name="Ensembl"/>
        </authorList>
    </citation>
    <scope>IDENTIFICATION</scope>
    <source>
        <strain evidence="9">Thoroughbred</strain>
    </source>
</reference>
<feature type="chain" id="PRO_5040152411" description="Ig-like domain-containing protein" evidence="7">
    <location>
        <begin position="21"/>
        <end position="186"/>
    </location>
</feature>
<dbReference type="Bgee" id="ENSECAG00000042774">
    <property type="expression patterns" value="Expressed in chorionic villus"/>
</dbReference>
<dbReference type="HOGENOM" id="CLU_077975_7_1_1"/>
<dbReference type="PROSITE" id="PS50835">
    <property type="entry name" value="IG_LIKE"/>
    <property type="match status" value="1"/>
</dbReference>
<feature type="signal peptide" evidence="7">
    <location>
        <begin position="1"/>
        <end position="20"/>
    </location>
</feature>
<evidence type="ECO:0000256" key="5">
    <source>
        <dbReference type="ARBA" id="ARBA00023170"/>
    </source>
</evidence>
<dbReference type="GO" id="GO:0009897">
    <property type="term" value="C:external side of plasma membrane"/>
    <property type="evidence" value="ECO:0000318"/>
    <property type="project" value="GO_Central"/>
</dbReference>
<evidence type="ECO:0000259" key="8">
    <source>
        <dbReference type="PROSITE" id="PS50835"/>
    </source>
</evidence>
<organism evidence="9 10">
    <name type="scientific">Equus caballus</name>
    <name type="common">Horse</name>
    <dbReference type="NCBI Taxonomy" id="9796"/>
    <lineage>
        <taxon>Eukaryota</taxon>
        <taxon>Metazoa</taxon>
        <taxon>Chordata</taxon>
        <taxon>Craniata</taxon>
        <taxon>Vertebrata</taxon>
        <taxon>Euteleostomi</taxon>
        <taxon>Mammalia</taxon>
        <taxon>Eutheria</taxon>
        <taxon>Laurasiatheria</taxon>
        <taxon>Perissodactyla</taxon>
        <taxon>Equidae</taxon>
        <taxon>Equus</taxon>
    </lineage>
</organism>
<dbReference type="FunCoup" id="F6W230">
    <property type="interactions" value="25"/>
</dbReference>
<dbReference type="FunFam" id="2.60.40.10:FF:003550">
    <property type="match status" value="1"/>
</dbReference>
<dbReference type="GeneTree" id="ENSGT00940000153143"/>
<evidence type="ECO:0000256" key="4">
    <source>
        <dbReference type="ARBA" id="ARBA00023136"/>
    </source>
</evidence>
<evidence type="ECO:0000256" key="2">
    <source>
        <dbReference type="ARBA" id="ARBA00022692"/>
    </source>
</evidence>
<keyword evidence="3" id="KW-1133">Transmembrane helix</keyword>
<dbReference type="SMART" id="SM00409">
    <property type="entry name" value="IG"/>
    <property type="match status" value="1"/>
</dbReference>
<evidence type="ECO:0000256" key="6">
    <source>
        <dbReference type="ARBA" id="ARBA00023319"/>
    </source>
</evidence>
<dbReference type="Pfam" id="PF07686">
    <property type="entry name" value="V-set"/>
    <property type="match status" value="1"/>
</dbReference>
<dbReference type="PANTHER" id="PTHR19256">
    <property type="entry name" value="T-CELL RECEPTOR GAMMA CHAIN"/>
    <property type="match status" value="1"/>
</dbReference>